<proteinExistence type="predicted"/>
<dbReference type="RefSeq" id="WP_378112887.1">
    <property type="nucleotide sequence ID" value="NZ_JBHSNC010000048.1"/>
</dbReference>
<dbReference type="Gene3D" id="2.70.98.10">
    <property type="match status" value="1"/>
</dbReference>
<reference evidence="2" key="1">
    <citation type="journal article" date="2019" name="Int. J. Syst. Evol. Microbiol.">
        <title>The Global Catalogue of Microorganisms (GCM) 10K type strain sequencing project: providing services to taxonomists for standard genome sequencing and annotation.</title>
        <authorList>
            <consortium name="The Broad Institute Genomics Platform"/>
            <consortium name="The Broad Institute Genome Sequencing Center for Infectious Disease"/>
            <person name="Wu L."/>
            <person name="Ma J."/>
        </authorList>
    </citation>
    <scope>NUCLEOTIDE SEQUENCE [LARGE SCALE GENOMIC DNA]</scope>
    <source>
        <strain evidence="2">CGMCC 1.18578</strain>
    </source>
</reference>
<dbReference type="EMBL" id="JBHSNC010000048">
    <property type="protein sequence ID" value="MFC5530944.1"/>
    <property type="molecule type" value="Genomic_DNA"/>
</dbReference>
<dbReference type="InterPro" id="IPR014718">
    <property type="entry name" value="GH-type_carb-bd"/>
</dbReference>
<gene>
    <name evidence="1" type="ORF">ACFPQ4_16055</name>
</gene>
<evidence type="ECO:0000313" key="1">
    <source>
        <dbReference type="EMBL" id="MFC5530944.1"/>
    </source>
</evidence>
<accession>A0ABW0R3A0</accession>
<keyword evidence="2" id="KW-1185">Reference proteome</keyword>
<protein>
    <submittedName>
        <fullName evidence="1">Uncharacterized protein</fullName>
    </submittedName>
</protein>
<sequence length="303" mass="34003">MSQSESGGAFVALLSDRLKVEIAVPGTNYRRTRFDWTGWVQQVTLDRTATFCVDESLEPGKGTGGGGLCNEYGNAEPIGYADCELGEQFPKLGVGLLTKQVEGRYDFFRGYELDPFETSYELSDDGCSIVFRTAPKPCRGYAAELIKTLTARGNKLNIAYELRNVGEKPIETSEYNHNFVRINGAEIGPDYELTLPFRSAFAPLDHPILVQNEHTLNWRRTPEPGESFYAEARTFEPAVIENPSWTLLHKPSGAGMRETLDRPLLRLAVWGQTHVASAEMFVQLSAAPGETLRWNRTYEFFRE</sequence>
<comment type="caution">
    <text evidence="1">The sequence shown here is derived from an EMBL/GenBank/DDBJ whole genome shotgun (WGS) entry which is preliminary data.</text>
</comment>
<dbReference type="Proteomes" id="UP001596108">
    <property type="component" value="Unassembled WGS sequence"/>
</dbReference>
<name>A0ABW0R3A0_9BACL</name>
<evidence type="ECO:0000313" key="2">
    <source>
        <dbReference type="Proteomes" id="UP001596108"/>
    </source>
</evidence>
<organism evidence="1 2">
    <name type="scientific">Cohnella yongneupensis</name>
    <dbReference type="NCBI Taxonomy" id="425006"/>
    <lineage>
        <taxon>Bacteria</taxon>
        <taxon>Bacillati</taxon>
        <taxon>Bacillota</taxon>
        <taxon>Bacilli</taxon>
        <taxon>Bacillales</taxon>
        <taxon>Paenibacillaceae</taxon>
        <taxon>Cohnella</taxon>
    </lineage>
</organism>